<feature type="region of interest" description="Disordered" evidence="1">
    <location>
        <begin position="173"/>
        <end position="199"/>
    </location>
</feature>
<feature type="compositionally biased region" description="Low complexity" evidence="1">
    <location>
        <begin position="178"/>
        <end position="187"/>
    </location>
</feature>
<dbReference type="Proteomes" id="UP000014254">
    <property type="component" value="Unassembled WGS sequence"/>
</dbReference>
<name>S2JET5_MUCC1</name>
<dbReference type="STRING" id="1220926.S2JET5"/>
<dbReference type="VEuPathDB" id="FungiDB:HMPREF1544_06190"/>
<dbReference type="EMBL" id="KE123977">
    <property type="protein sequence ID" value="EPB86972.1"/>
    <property type="molecule type" value="Genomic_DNA"/>
</dbReference>
<protein>
    <submittedName>
        <fullName evidence="2">Uncharacterized protein</fullName>
    </submittedName>
</protein>
<proteinExistence type="predicted"/>
<dbReference type="OMA" id="WKEDFTH"/>
<reference evidence="3" key="1">
    <citation type="submission" date="2013-05" db="EMBL/GenBank/DDBJ databases">
        <title>The Genome sequence of Mucor circinelloides f. circinelloides 1006PhL.</title>
        <authorList>
            <consortium name="The Broad Institute Genomics Platform"/>
            <person name="Cuomo C."/>
            <person name="Earl A."/>
            <person name="Findley K."/>
            <person name="Lee S.C."/>
            <person name="Walker B."/>
            <person name="Young S."/>
            <person name="Zeng Q."/>
            <person name="Gargeya S."/>
            <person name="Fitzgerald M."/>
            <person name="Haas B."/>
            <person name="Abouelleil A."/>
            <person name="Allen A.W."/>
            <person name="Alvarado L."/>
            <person name="Arachchi H.M."/>
            <person name="Berlin A.M."/>
            <person name="Chapman S.B."/>
            <person name="Gainer-Dewar J."/>
            <person name="Goldberg J."/>
            <person name="Griggs A."/>
            <person name="Gujja S."/>
            <person name="Hansen M."/>
            <person name="Howarth C."/>
            <person name="Imamovic A."/>
            <person name="Ireland A."/>
            <person name="Larimer J."/>
            <person name="McCowan C."/>
            <person name="Murphy C."/>
            <person name="Pearson M."/>
            <person name="Poon T.W."/>
            <person name="Priest M."/>
            <person name="Roberts A."/>
            <person name="Saif S."/>
            <person name="Shea T."/>
            <person name="Sisk P."/>
            <person name="Sykes S."/>
            <person name="Wortman J."/>
            <person name="Nusbaum C."/>
            <person name="Birren B."/>
        </authorList>
    </citation>
    <scope>NUCLEOTIDE SEQUENCE [LARGE SCALE GENOMIC DNA]</scope>
    <source>
        <strain evidence="3">1006PhL</strain>
    </source>
</reference>
<gene>
    <name evidence="2" type="ORF">HMPREF1544_06190</name>
</gene>
<dbReference type="OrthoDB" id="2443197at2759"/>
<dbReference type="AlphaFoldDB" id="S2JET5"/>
<evidence type="ECO:0000256" key="1">
    <source>
        <dbReference type="SAM" id="MobiDB-lite"/>
    </source>
</evidence>
<dbReference type="InParanoid" id="S2JET5"/>
<accession>S2JET5</accession>
<sequence>MKIGESHLKCATKHINDESRAAVGPKIDIIITSEALHAEISVVEASGPVSKVDKSHFLGDRSKIAKNLRLIYKQIEKLTNRPSLSDLKKLKLYGLQVYRKYYHIHLMASEMASLSKCTANFYVFLLGKKIIISTNPAMYEDQIPHFLGRLWTSSNMLSDTVENIQAFLNGSRTQECPSSSDSDVSSVEISPRKKQKTKA</sequence>
<dbReference type="eggNOG" id="ENOG502T0BY">
    <property type="taxonomic scope" value="Eukaryota"/>
</dbReference>
<keyword evidence="3" id="KW-1185">Reference proteome</keyword>
<evidence type="ECO:0000313" key="3">
    <source>
        <dbReference type="Proteomes" id="UP000014254"/>
    </source>
</evidence>
<organism evidence="2 3">
    <name type="scientific">Mucor circinelloides f. circinelloides (strain 1006PhL)</name>
    <name type="common">Mucormycosis agent</name>
    <name type="synonym">Calyptromyces circinelloides</name>
    <dbReference type="NCBI Taxonomy" id="1220926"/>
    <lineage>
        <taxon>Eukaryota</taxon>
        <taxon>Fungi</taxon>
        <taxon>Fungi incertae sedis</taxon>
        <taxon>Mucoromycota</taxon>
        <taxon>Mucoromycotina</taxon>
        <taxon>Mucoromycetes</taxon>
        <taxon>Mucorales</taxon>
        <taxon>Mucorineae</taxon>
        <taxon>Mucoraceae</taxon>
        <taxon>Mucor</taxon>
    </lineage>
</organism>
<evidence type="ECO:0000313" key="2">
    <source>
        <dbReference type="EMBL" id="EPB86972.1"/>
    </source>
</evidence>